<dbReference type="NCBIfam" id="TIGR04370">
    <property type="entry name" value="glyco_rpt_poly"/>
    <property type="match status" value="1"/>
</dbReference>
<name>A0A7L5E2F5_9SPHI</name>
<feature type="transmembrane region" description="Helical" evidence="1">
    <location>
        <begin position="390"/>
        <end position="412"/>
    </location>
</feature>
<feature type="transmembrane region" description="Helical" evidence="1">
    <location>
        <begin position="249"/>
        <end position="271"/>
    </location>
</feature>
<feature type="transmembrane region" description="Helical" evidence="1">
    <location>
        <begin position="142"/>
        <end position="161"/>
    </location>
</feature>
<sequence>MENYDFFYGIIRISPVLMTVDIVLIIAFFVSWYFSYKRTGWLIDFWHFSLFMSYFFTFLLMYPFASAIPNVLTIGERNLALAQRSIDASFFITLTGFLSIFVGGTIFRIYSYKHPINWFLMMPLKLSIGYMTESIIKSKIIPSVLIAIYIALLTFVLLLAFRAGMINNPRGYFLLNEGLRPVFNLTNSIGGIASGLILARIFVFNKRYDKVLFAVFIAATLFIGSRGGAVGPLLGYFTNWIYFRKHGRIKLITLAIAGVGALSLITLLSFFRSGSGGAGILAEIFYGNSFSDVRDLSWVLSLWDGNYFYGKTYLAAFMSFIPSSLSAYRTRWSIGKVTATMAGYSITEHPGIRPGTFGEVYLNFGIIGVIILGILMGYSMRYIDKKIKTAAVTGNNMAVFVAFTAGGFIGSLPITAGFFGFYLNFIIFGVLFLFNLALKHAKQTSEKPTLALNTESSGAVI</sequence>
<feature type="transmembrane region" description="Helical" evidence="1">
    <location>
        <begin position="6"/>
        <end position="33"/>
    </location>
</feature>
<dbReference type="Pfam" id="PF14296">
    <property type="entry name" value="O-ag_pol_Wzy"/>
    <property type="match status" value="1"/>
</dbReference>
<dbReference type="KEGG" id="mrob:HH214_17605"/>
<dbReference type="AlphaFoldDB" id="A0A7L5E2F5"/>
<accession>A0A7L5E2F5</accession>
<feature type="transmembrane region" description="Helical" evidence="1">
    <location>
        <begin position="211"/>
        <end position="237"/>
    </location>
</feature>
<keyword evidence="1" id="KW-0812">Transmembrane</keyword>
<keyword evidence="3" id="KW-1185">Reference proteome</keyword>
<feature type="transmembrane region" description="Helical" evidence="1">
    <location>
        <begin position="418"/>
        <end position="438"/>
    </location>
</feature>
<dbReference type="Proteomes" id="UP000503278">
    <property type="component" value="Chromosome"/>
</dbReference>
<feature type="transmembrane region" description="Helical" evidence="1">
    <location>
        <begin position="45"/>
        <end position="68"/>
    </location>
</feature>
<keyword evidence="1" id="KW-1133">Transmembrane helix</keyword>
<gene>
    <name evidence="2" type="ORF">HH214_17605</name>
</gene>
<dbReference type="EMBL" id="CP051682">
    <property type="protein sequence ID" value="QJD97560.1"/>
    <property type="molecule type" value="Genomic_DNA"/>
</dbReference>
<dbReference type="InterPro" id="IPR029468">
    <property type="entry name" value="O-ag_pol_Wzy"/>
</dbReference>
<proteinExistence type="predicted"/>
<evidence type="ECO:0000313" key="3">
    <source>
        <dbReference type="Proteomes" id="UP000503278"/>
    </source>
</evidence>
<dbReference type="RefSeq" id="WP_169609845.1">
    <property type="nucleotide sequence ID" value="NZ_CP051682.1"/>
</dbReference>
<feature type="transmembrane region" description="Helical" evidence="1">
    <location>
        <begin position="88"/>
        <end position="110"/>
    </location>
</feature>
<evidence type="ECO:0000256" key="1">
    <source>
        <dbReference type="SAM" id="Phobius"/>
    </source>
</evidence>
<evidence type="ECO:0000313" key="2">
    <source>
        <dbReference type="EMBL" id="QJD97560.1"/>
    </source>
</evidence>
<feature type="transmembrane region" description="Helical" evidence="1">
    <location>
        <begin position="360"/>
        <end position="378"/>
    </location>
</feature>
<keyword evidence="1" id="KW-0472">Membrane</keyword>
<protein>
    <submittedName>
        <fullName evidence="2">Oligosaccharide repeat unit polymerase</fullName>
    </submittedName>
</protein>
<organism evidence="2 3">
    <name type="scientific">Mucilaginibacter robiniae</name>
    <dbReference type="NCBI Taxonomy" id="2728022"/>
    <lineage>
        <taxon>Bacteria</taxon>
        <taxon>Pseudomonadati</taxon>
        <taxon>Bacteroidota</taxon>
        <taxon>Sphingobacteriia</taxon>
        <taxon>Sphingobacteriales</taxon>
        <taxon>Sphingobacteriaceae</taxon>
        <taxon>Mucilaginibacter</taxon>
    </lineage>
</organism>
<reference evidence="2 3" key="1">
    <citation type="submission" date="2020-04" db="EMBL/GenBank/DDBJ databases">
        <title>Genome sequencing of novel species.</title>
        <authorList>
            <person name="Heo J."/>
            <person name="Kim S.-J."/>
            <person name="Kim J.-S."/>
            <person name="Hong S.-B."/>
            <person name="Kwon S.-W."/>
        </authorList>
    </citation>
    <scope>NUCLEOTIDE SEQUENCE [LARGE SCALE GENOMIC DNA]</scope>
    <source>
        <strain evidence="2 3">F39-2</strain>
    </source>
</reference>
<feature type="transmembrane region" description="Helical" evidence="1">
    <location>
        <begin position="182"/>
        <end position="205"/>
    </location>
</feature>